<keyword evidence="2" id="KW-1185">Reference proteome</keyword>
<comment type="caution">
    <text evidence="1">The sequence shown here is derived from an EMBL/GenBank/DDBJ whole genome shotgun (WGS) entry which is preliminary data.</text>
</comment>
<evidence type="ECO:0000313" key="1">
    <source>
        <dbReference type="EMBL" id="MBE1554955.1"/>
    </source>
</evidence>
<accession>A0A927RD26</accession>
<dbReference type="EMBL" id="JADBEL010000010">
    <property type="protein sequence ID" value="MBE1554955.1"/>
    <property type="molecule type" value="Genomic_DNA"/>
</dbReference>
<proteinExistence type="predicted"/>
<name>A0A927RD26_9BACL</name>
<gene>
    <name evidence="1" type="ORF">H4683_002054</name>
</gene>
<evidence type="ECO:0000313" key="2">
    <source>
        <dbReference type="Proteomes" id="UP000658225"/>
    </source>
</evidence>
<protein>
    <submittedName>
        <fullName evidence="1">Uncharacterized protein</fullName>
    </submittedName>
</protein>
<organism evidence="1 2">
    <name type="scientific">Sporosarcina limicola</name>
    <dbReference type="NCBI Taxonomy" id="34101"/>
    <lineage>
        <taxon>Bacteria</taxon>
        <taxon>Bacillati</taxon>
        <taxon>Bacillota</taxon>
        <taxon>Bacilli</taxon>
        <taxon>Bacillales</taxon>
        <taxon>Caryophanaceae</taxon>
        <taxon>Sporosarcina</taxon>
    </lineage>
</organism>
<dbReference type="Proteomes" id="UP000658225">
    <property type="component" value="Unassembled WGS sequence"/>
</dbReference>
<dbReference type="AlphaFoldDB" id="A0A927RD26"/>
<sequence>MSAFRTLIFRGIYLRNSPIAASGVYEVRSRTIRMKKICTTSNPELISSKRILVVARAIAQTIMQSQNNYKKAFLYNRKAVNIN</sequence>
<reference evidence="1" key="1">
    <citation type="submission" date="2020-10" db="EMBL/GenBank/DDBJ databases">
        <title>Genomic Encyclopedia of Type Strains, Phase IV (KMG-IV): sequencing the most valuable type-strain genomes for metagenomic binning, comparative biology and taxonomic classification.</title>
        <authorList>
            <person name="Goeker M."/>
        </authorList>
    </citation>
    <scope>NUCLEOTIDE SEQUENCE</scope>
    <source>
        <strain evidence="1">DSM 13886</strain>
    </source>
</reference>